<reference evidence="4 5" key="1">
    <citation type="submission" date="2019-04" db="EMBL/GenBank/DDBJ databases">
        <title>Friends and foes A comparative genomics studyof 23 Aspergillus species from section Flavi.</title>
        <authorList>
            <consortium name="DOE Joint Genome Institute"/>
            <person name="Kjaerbolling I."/>
            <person name="Vesth T."/>
            <person name="Frisvad J.C."/>
            <person name="Nybo J.L."/>
            <person name="Theobald S."/>
            <person name="Kildgaard S."/>
            <person name="Isbrandt T."/>
            <person name="Kuo A."/>
            <person name="Sato A."/>
            <person name="Lyhne E.K."/>
            <person name="Kogle M.E."/>
            <person name="Wiebenga A."/>
            <person name="Kun R.S."/>
            <person name="Lubbers R.J."/>
            <person name="Makela M.R."/>
            <person name="Barry K."/>
            <person name="Chovatia M."/>
            <person name="Clum A."/>
            <person name="Daum C."/>
            <person name="Haridas S."/>
            <person name="He G."/>
            <person name="LaButti K."/>
            <person name="Lipzen A."/>
            <person name="Mondo S."/>
            <person name="Riley R."/>
            <person name="Salamov A."/>
            <person name="Simmons B.A."/>
            <person name="Magnuson J.K."/>
            <person name="Henrissat B."/>
            <person name="Mortensen U.H."/>
            <person name="Larsen T.O."/>
            <person name="Devries R.P."/>
            <person name="Grigoriev I.V."/>
            <person name="Machida M."/>
            <person name="Baker S.E."/>
            <person name="Andersen M.R."/>
        </authorList>
    </citation>
    <scope>NUCLEOTIDE SEQUENCE [LARGE SCALE GENOMIC DNA]</scope>
    <source>
        <strain evidence="4 5">IBT 29228</strain>
    </source>
</reference>
<dbReference type="EMBL" id="ML736261">
    <property type="protein sequence ID" value="KAE8375421.1"/>
    <property type="molecule type" value="Genomic_DNA"/>
</dbReference>
<dbReference type="SFLD" id="SFLDS00036">
    <property type="entry name" value="Aromatic_Prenyltransferase"/>
    <property type="match status" value="1"/>
</dbReference>
<keyword evidence="3 4" id="KW-0808">Transferase</keyword>
<dbReference type="CDD" id="cd13929">
    <property type="entry name" value="PT-DMATS_CymD"/>
    <property type="match status" value="1"/>
</dbReference>
<organism evidence="4 5">
    <name type="scientific">Aspergillus bertholletiae</name>
    <dbReference type="NCBI Taxonomy" id="1226010"/>
    <lineage>
        <taxon>Eukaryota</taxon>
        <taxon>Fungi</taxon>
        <taxon>Dikarya</taxon>
        <taxon>Ascomycota</taxon>
        <taxon>Pezizomycotina</taxon>
        <taxon>Eurotiomycetes</taxon>
        <taxon>Eurotiomycetidae</taxon>
        <taxon>Eurotiales</taxon>
        <taxon>Aspergillaceae</taxon>
        <taxon>Aspergillus</taxon>
        <taxon>Aspergillus subgen. Circumdati</taxon>
    </lineage>
</organism>
<comment type="pathway">
    <text evidence="1">Secondary metabolite biosynthesis.</text>
</comment>
<dbReference type="PANTHER" id="PTHR40627:SF4">
    <property type="entry name" value="PRENYLTRANSFERASE ASQH1-RELATED"/>
    <property type="match status" value="1"/>
</dbReference>
<dbReference type="GO" id="GO:0016765">
    <property type="term" value="F:transferase activity, transferring alkyl or aryl (other than methyl) groups"/>
    <property type="evidence" value="ECO:0007669"/>
    <property type="project" value="InterPro"/>
</dbReference>
<dbReference type="InterPro" id="IPR017795">
    <property type="entry name" value="ABBA_NscD-like"/>
</dbReference>
<accession>A0A5N7B0B7</accession>
<dbReference type="AlphaFoldDB" id="A0A5N7B0B7"/>
<dbReference type="Proteomes" id="UP000326198">
    <property type="component" value="Unassembled WGS sequence"/>
</dbReference>
<evidence type="ECO:0000256" key="1">
    <source>
        <dbReference type="ARBA" id="ARBA00005179"/>
    </source>
</evidence>
<keyword evidence="5" id="KW-1185">Reference proteome</keyword>
<proteinExistence type="inferred from homology"/>
<evidence type="ECO:0000313" key="5">
    <source>
        <dbReference type="Proteomes" id="UP000326198"/>
    </source>
</evidence>
<comment type="similarity">
    <text evidence="2">Belongs to the tryptophan dimethylallyltransferase family.</text>
</comment>
<evidence type="ECO:0000313" key="4">
    <source>
        <dbReference type="EMBL" id="KAE8375421.1"/>
    </source>
</evidence>
<dbReference type="OrthoDB" id="3354387at2759"/>
<evidence type="ECO:0000256" key="3">
    <source>
        <dbReference type="ARBA" id="ARBA00022679"/>
    </source>
</evidence>
<protein>
    <submittedName>
        <fullName evidence="4">Aromatic prenyltransferase</fullName>
    </submittedName>
</protein>
<dbReference type="SFLD" id="SFLDG01162">
    <property type="entry name" value="I"/>
    <property type="match status" value="1"/>
</dbReference>
<gene>
    <name evidence="4" type="ORF">BDV26DRAFT_295071</name>
</gene>
<dbReference type="NCBIfam" id="TIGR03429">
    <property type="entry name" value="arom_pren_DMATS"/>
    <property type="match status" value="1"/>
</dbReference>
<dbReference type="Pfam" id="PF11991">
    <property type="entry name" value="Trp_DMAT"/>
    <property type="match status" value="1"/>
</dbReference>
<dbReference type="InterPro" id="IPR033964">
    <property type="entry name" value="ABBA"/>
</dbReference>
<name>A0A5N7B0B7_9EURO</name>
<sequence>MDLLLLFRSIVLPKIGHFPDASRPHACARTRSILSYDGSPIEYCWKWNEFANDNPEIRFCIEPAGNGLCADGIPGGKLRATDGILAELVQRLPTVDLERYDHFRNSLRLSDWRDDSLHRDVHPGQGQIPRMSLAFEFTRKGTFTKVYFTPPGNPDNVPSFDTFVEAVRPICYHNTAGLDKFTTYLSCDTVGATLRPLVLAIDCVSPQKSRTKFYTETTMTTFTSVINVMTLGGQIPLTQSSTHELWALFRAVLGLDDKFSQDEQLPVQNPFQPSRAHPVDYYNGLLYYVNLTPQGQIPDVKLYLPVIRYGRSDADITRGLQQFMISRRRGQYVDGFQRAIETISQRQKAGNSHRIQTYIACAFDKSGSLSLTSYLNPGVYTSLEIADI</sequence>
<dbReference type="GO" id="GO:0009820">
    <property type="term" value="P:alkaloid metabolic process"/>
    <property type="evidence" value="ECO:0007669"/>
    <property type="project" value="InterPro"/>
</dbReference>
<evidence type="ECO:0000256" key="2">
    <source>
        <dbReference type="ARBA" id="ARBA00010209"/>
    </source>
</evidence>
<dbReference type="PANTHER" id="PTHR40627">
    <property type="entry name" value="INDOLE PRENYLTRANSFERASE TDIB-RELATED"/>
    <property type="match status" value="1"/>
</dbReference>